<dbReference type="Proteomes" id="UP000800035">
    <property type="component" value="Unassembled WGS sequence"/>
</dbReference>
<dbReference type="InterPro" id="IPR032675">
    <property type="entry name" value="LRR_dom_sf"/>
</dbReference>
<evidence type="ECO:0000259" key="2">
    <source>
        <dbReference type="Pfam" id="PF12937"/>
    </source>
</evidence>
<evidence type="ECO:0000256" key="1">
    <source>
        <dbReference type="SAM" id="MobiDB-lite"/>
    </source>
</evidence>
<dbReference type="InterPro" id="IPR001810">
    <property type="entry name" value="F-box_dom"/>
</dbReference>
<protein>
    <recommendedName>
        <fullName evidence="2">F-box domain-containing protein</fullName>
    </recommendedName>
</protein>
<name>A0A6A5UE21_9PLEO</name>
<evidence type="ECO:0000313" key="4">
    <source>
        <dbReference type="Proteomes" id="UP000800035"/>
    </source>
</evidence>
<dbReference type="Gene3D" id="3.80.10.10">
    <property type="entry name" value="Ribonuclease Inhibitor"/>
    <property type="match status" value="1"/>
</dbReference>
<dbReference type="Gene3D" id="1.20.1280.50">
    <property type="match status" value="1"/>
</dbReference>
<reference evidence="3" key="1">
    <citation type="journal article" date="2020" name="Stud. Mycol.">
        <title>101 Dothideomycetes genomes: a test case for predicting lifestyles and emergence of pathogens.</title>
        <authorList>
            <person name="Haridas S."/>
            <person name="Albert R."/>
            <person name="Binder M."/>
            <person name="Bloem J."/>
            <person name="Labutti K."/>
            <person name="Salamov A."/>
            <person name="Andreopoulos B."/>
            <person name="Baker S."/>
            <person name="Barry K."/>
            <person name="Bills G."/>
            <person name="Bluhm B."/>
            <person name="Cannon C."/>
            <person name="Castanera R."/>
            <person name="Culley D."/>
            <person name="Daum C."/>
            <person name="Ezra D."/>
            <person name="Gonzalez J."/>
            <person name="Henrissat B."/>
            <person name="Kuo A."/>
            <person name="Liang C."/>
            <person name="Lipzen A."/>
            <person name="Lutzoni F."/>
            <person name="Magnuson J."/>
            <person name="Mondo S."/>
            <person name="Nolan M."/>
            <person name="Ohm R."/>
            <person name="Pangilinan J."/>
            <person name="Park H.-J."/>
            <person name="Ramirez L."/>
            <person name="Alfaro M."/>
            <person name="Sun H."/>
            <person name="Tritt A."/>
            <person name="Yoshinaga Y."/>
            <person name="Zwiers L.-H."/>
            <person name="Turgeon B."/>
            <person name="Goodwin S."/>
            <person name="Spatafora J."/>
            <person name="Crous P."/>
            <person name="Grigoriev I."/>
        </authorList>
    </citation>
    <scope>NUCLEOTIDE SEQUENCE</scope>
    <source>
        <strain evidence="3">CBS 675.92</strain>
    </source>
</reference>
<accession>A0A6A5UE21</accession>
<dbReference type="SUPFAM" id="SSF52047">
    <property type="entry name" value="RNI-like"/>
    <property type="match status" value="1"/>
</dbReference>
<proteinExistence type="predicted"/>
<keyword evidence="4" id="KW-1185">Reference proteome</keyword>
<organism evidence="3 4">
    <name type="scientific">Byssothecium circinans</name>
    <dbReference type="NCBI Taxonomy" id="147558"/>
    <lineage>
        <taxon>Eukaryota</taxon>
        <taxon>Fungi</taxon>
        <taxon>Dikarya</taxon>
        <taxon>Ascomycota</taxon>
        <taxon>Pezizomycotina</taxon>
        <taxon>Dothideomycetes</taxon>
        <taxon>Pleosporomycetidae</taxon>
        <taxon>Pleosporales</taxon>
        <taxon>Massarineae</taxon>
        <taxon>Massarinaceae</taxon>
        <taxon>Byssothecium</taxon>
    </lineage>
</organism>
<dbReference type="InterPro" id="IPR036047">
    <property type="entry name" value="F-box-like_dom_sf"/>
</dbReference>
<dbReference type="AlphaFoldDB" id="A0A6A5UE21"/>
<feature type="compositionally biased region" description="Low complexity" evidence="1">
    <location>
        <begin position="529"/>
        <end position="538"/>
    </location>
</feature>
<feature type="region of interest" description="Disordered" evidence="1">
    <location>
        <begin position="517"/>
        <end position="546"/>
    </location>
</feature>
<gene>
    <name evidence="3" type="ORF">CC80DRAFT_487983</name>
</gene>
<sequence>MTTNYNAPAMEPAKKSIFDCLPDELLVQIISHLALDKRSLCSLARACSFFRHECEKHIYTTIDLLSTDDLRAIIEAFARRPERIASVETLNIVYSFHDGIGTTLQERTSFNDCVKKMKALRNWHIESPFDNFKWNNEGGREWVEEDMEEFRRALEGASLREGVGGLIKSENVGLARLEKLTIHSHGASSDFWDLNSFHCLFRHPTLRSLHVSCFVLPTDLPELELYTKSTALTTLVFDECILTPKSLERILKTPKTLKQLTLGENVYNDRRSVFDVPKLTERPEATLEALSAVAHSLESLTHLDPMWKRANDGVYKQFHINGSGLRDFHRLKYLDVDPCSFLHQFILSHRQAPPNLETFRIHHALVKYFEEPNDNLTDLFEELPSIGPYTALGSLKTLEFVQAASLETHLARPEHICQEDAFRDRHVYGYKLFKQGINMKMYLEASWRMGLMPPYLHKEQKPELICVYDAARVGFHRHLREEETGLQVGLPASDEILHAELLDETPTSEIIQAAHAIPSNSPDTKKGADGQAAQAKQKQPPETDQLRKLDIIAFKNEVRRSILSLRHRMARMADDSDDELMTPNVIFFSDDDLELYFDEDDDDMDDDDDETEFFDPDMDAEELYGLELTPDDMDDLETHGLDEDLEIDVDAVLHAAHMELEQGMNYLHDAGLLQYGLDHDSSDQELLDVTGDIPDEGDREEGLEEAADDEEVDTSGDEVYADAEVDHHGDTTDNNGDGDSGAVSGVSQGTSTAM</sequence>
<feature type="compositionally biased region" description="Low complexity" evidence="1">
    <location>
        <begin position="732"/>
        <end position="754"/>
    </location>
</feature>
<feature type="compositionally biased region" description="Acidic residues" evidence="1">
    <location>
        <begin position="693"/>
        <end position="723"/>
    </location>
</feature>
<dbReference type="SUPFAM" id="SSF81383">
    <property type="entry name" value="F-box domain"/>
    <property type="match status" value="1"/>
</dbReference>
<dbReference type="Pfam" id="PF12937">
    <property type="entry name" value="F-box-like"/>
    <property type="match status" value="1"/>
</dbReference>
<dbReference type="OrthoDB" id="2522477at2759"/>
<dbReference type="EMBL" id="ML976979">
    <property type="protein sequence ID" value="KAF1962560.1"/>
    <property type="molecule type" value="Genomic_DNA"/>
</dbReference>
<feature type="domain" description="F-box" evidence="2">
    <location>
        <begin position="18"/>
        <end position="63"/>
    </location>
</feature>
<feature type="region of interest" description="Disordered" evidence="1">
    <location>
        <begin position="687"/>
        <end position="754"/>
    </location>
</feature>
<evidence type="ECO:0000313" key="3">
    <source>
        <dbReference type="EMBL" id="KAF1962560.1"/>
    </source>
</evidence>